<feature type="compositionally biased region" description="Basic and acidic residues" evidence="4">
    <location>
        <begin position="27"/>
        <end position="39"/>
    </location>
</feature>
<dbReference type="Proteomes" id="UP000254771">
    <property type="component" value="Unassembled WGS sequence"/>
</dbReference>
<proteinExistence type="predicted"/>
<keyword evidence="2 3" id="KW-0408">Iron</keyword>
<evidence type="ECO:0000256" key="3">
    <source>
        <dbReference type="PROSITE-ProRule" id="PRU00433"/>
    </source>
</evidence>
<protein>
    <recommendedName>
        <fullName evidence="5">Cytochrome c domain-containing protein</fullName>
    </recommendedName>
</protein>
<evidence type="ECO:0000313" key="7">
    <source>
        <dbReference type="Proteomes" id="UP000254771"/>
    </source>
</evidence>
<sequence length="832" mass="90083">MGRNTFVLTALTVAVTVGCTTQQPAEDTAKAKDTAEAKGRAAMAHETAAPSGMKRYAGPLVAADPNKPKNDYNITINYELGMHCTGFDFTYCCVLPPYNSIQSQVIKTATGKKKYPEMLEADENDPTVVVDGKKRFKLNYGHIDNNFSEGNKLKYWDVPYDVNEDGKYGPNENVANAYWPHLYVYKDLKGTNPKGTSKDSEKLRVGLQVPVPKDNGPAGAAAPSPMQGGHLHYTGEVGTIVYTQSPVLENVPIMLTHPGIWDALGLALTPFTDSVAAKDPLTLVESDIQPFQEAWVSMVDADSGEPVLDSHSGKPITFVGTNPVDVPNCSNCHSNETGNGDKYTLYKQEKAFWKALGASDWIANLKATSVSILEMHDDNNGTDFMKDYKPGSRATMNRLGRDPVLCQKCHADNVIGVLQSKSFKDPKTGKEKVIMPLTEAIHGVHLKATPMPDSQGRTGACQGCHPVHRQDGSMEGYPITQDGKNAYAATDNRDAAGGCFVGRDVHSNPGKDTDGVETPEHLNAIGEWLQENVSQIGNGGKGKGLWCTNCHTQLSRELYQRDALTNAFKQEGKTLRNKSLSEIAKGIGVSMKELEEMMDPKVILDGKGHDTPGKSRILETWSQKRLVPDIAVIALKGDGPMINKDEDGDISVVPLSANPTIDIASLKLPEGATGAIAVPYDAATHGRDYWLAPGVPHCANCHEAPYVEGQGGAAFPITQPGKYANVRYSKGHAGLACQACHQSIHGLYPVTPRTDLTTYRQAPQYNPDGSHGPFKCAACHEVNAEGVPFLADDEDDYNWNGKGIMNDYDASVSWMHANALDQGGKIPDEDEE</sequence>
<dbReference type="AlphaFoldDB" id="A0A370DTF0"/>
<dbReference type="PROSITE" id="PS51257">
    <property type="entry name" value="PROKAR_LIPOPROTEIN"/>
    <property type="match status" value="1"/>
</dbReference>
<dbReference type="GO" id="GO:0046872">
    <property type="term" value="F:metal ion binding"/>
    <property type="evidence" value="ECO:0007669"/>
    <property type="project" value="UniProtKB-KW"/>
</dbReference>
<reference evidence="6 7" key="1">
    <citation type="journal article" date="2018" name="ISME J.">
        <title>Endosymbiont genomes yield clues of tubeworm success.</title>
        <authorList>
            <person name="Li Y."/>
            <person name="Liles M.R."/>
            <person name="Halanych K.M."/>
        </authorList>
    </citation>
    <scope>NUCLEOTIDE SEQUENCE [LARGE SCALE GENOMIC DNA]</scope>
    <source>
        <strain evidence="6">A1462</strain>
    </source>
</reference>
<accession>A0A370DTF0</accession>
<evidence type="ECO:0000256" key="1">
    <source>
        <dbReference type="ARBA" id="ARBA00022723"/>
    </source>
</evidence>
<keyword evidence="1 3" id="KW-0479">Metal-binding</keyword>
<organism evidence="6 7">
    <name type="scientific">endosymbiont of Escarpia spicata</name>
    <dbReference type="NCBI Taxonomy" id="2200908"/>
    <lineage>
        <taxon>Bacteria</taxon>
        <taxon>Pseudomonadati</taxon>
        <taxon>Pseudomonadota</taxon>
        <taxon>Gammaproteobacteria</taxon>
        <taxon>sulfur-oxidizing symbionts</taxon>
    </lineage>
</organism>
<evidence type="ECO:0000259" key="5">
    <source>
        <dbReference type="PROSITE" id="PS51007"/>
    </source>
</evidence>
<dbReference type="InterPro" id="IPR009056">
    <property type="entry name" value="Cyt_c-like_dom"/>
</dbReference>
<dbReference type="PROSITE" id="PS51007">
    <property type="entry name" value="CYTC"/>
    <property type="match status" value="1"/>
</dbReference>
<dbReference type="GO" id="GO:0009055">
    <property type="term" value="F:electron transfer activity"/>
    <property type="evidence" value="ECO:0007669"/>
    <property type="project" value="InterPro"/>
</dbReference>
<keyword evidence="3" id="KW-0349">Heme</keyword>
<name>A0A370DTF0_9GAMM</name>
<dbReference type="SUPFAM" id="SSF48695">
    <property type="entry name" value="Multiheme cytochromes"/>
    <property type="match status" value="1"/>
</dbReference>
<comment type="caution">
    <text evidence="6">The sequence shown here is derived from an EMBL/GenBank/DDBJ whole genome shotgun (WGS) entry which is preliminary data.</text>
</comment>
<evidence type="ECO:0000313" key="6">
    <source>
        <dbReference type="EMBL" id="RDH88518.1"/>
    </source>
</evidence>
<feature type="region of interest" description="Disordered" evidence="4">
    <location>
        <begin position="25"/>
        <end position="49"/>
    </location>
</feature>
<feature type="domain" description="Cytochrome c" evidence="5">
    <location>
        <begin position="681"/>
        <end position="832"/>
    </location>
</feature>
<keyword evidence="7" id="KW-1185">Reference proteome</keyword>
<dbReference type="EMBL" id="QFXE01000001">
    <property type="protein sequence ID" value="RDH88518.1"/>
    <property type="molecule type" value="Genomic_DNA"/>
</dbReference>
<dbReference type="GO" id="GO:0020037">
    <property type="term" value="F:heme binding"/>
    <property type="evidence" value="ECO:0007669"/>
    <property type="project" value="InterPro"/>
</dbReference>
<dbReference type="InterPro" id="IPR036280">
    <property type="entry name" value="Multihaem_cyt_sf"/>
</dbReference>
<evidence type="ECO:0000256" key="4">
    <source>
        <dbReference type="SAM" id="MobiDB-lite"/>
    </source>
</evidence>
<evidence type="ECO:0000256" key="2">
    <source>
        <dbReference type="ARBA" id="ARBA00023004"/>
    </source>
</evidence>
<gene>
    <name evidence="6" type="ORF">DIZ78_00865</name>
</gene>